<dbReference type="GO" id="GO:0071897">
    <property type="term" value="P:DNA biosynthetic process"/>
    <property type="evidence" value="ECO:0007669"/>
    <property type="project" value="UniProtKB-ARBA"/>
</dbReference>
<dbReference type="InterPro" id="IPR036875">
    <property type="entry name" value="Znf_CCHC_sf"/>
</dbReference>
<dbReference type="Proteomes" id="UP000301870">
    <property type="component" value="Unplaced"/>
</dbReference>
<dbReference type="SUPFAM" id="SSF50630">
    <property type="entry name" value="Acid proteases"/>
    <property type="match status" value="1"/>
</dbReference>
<name>A0A9J7ER52_SPOLT</name>
<dbReference type="KEGG" id="sliu:111364267"/>
<dbReference type="SUPFAM" id="SSF57756">
    <property type="entry name" value="Retrovirus zinc finger-like domains"/>
    <property type="match status" value="1"/>
</dbReference>
<evidence type="ECO:0000313" key="7">
    <source>
        <dbReference type="RefSeq" id="XP_022836889.1"/>
    </source>
</evidence>
<gene>
    <name evidence="7" type="primary">LOC111364267</name>
</gene>
<feature type="domain" description="CCHC-type" evidence="5">
    <location>
        <begin position="224"/>
        <end position="240"/>
    </location>
</feature>
<accession>A0A9J7ER52</accession>
<dbReference type="InterPro" id="IPR021109">
    <property type="entry name" value="Peptidase_aspartic_dom_sf"/>
</dbReference>
<reference evidence="7" key="1">
    <citation type="submission" date="2025-08" db="UniProtKB">
        <authorList>
            <consortium name="RefSeq"/>
        </authorList>
    </citation>
    <scope>IDENTIFICATION</scope>
    <source>
        <strain evidence="7">Ishihara</strain>
        <tissue evidence="7">Whole body</tissue>
    </source>
</reference>
<keyword evidence="2" id="KW-0548">Nucleotidyltransferase</keyword>
<organism evidence="6 7">
    <name type="scientific">Spodoptera litura</name>
    <name type="common">Asian cotton leafworm</name>
    <dbReference type="NCBI Taxonomy" id="69820"/>
    <lineage>
        <taxon>Eukaryota</taxon>
        <taxon>Metazoa</taxon>
        <taxon>Ecdysozoa</taxon>
        <taxon>Arthropoda</taxon>
        <taxon>Hexapoda</taxon>
        <taxon>Insecta</taxon>
        <taxon>Pterygota</taxon>
        <taxon>Neoptera</taxon>
        <taxon>Endopterygota</taxon>
        <taxon>Lepidoptera</taxon>
        <taxon>Glossata</taxon>
        <taxon>Ditrysia</taxon>
        <taxon>Noctuoidea</taxon>
        <taxon>Noctuidae</taxon>
        <taxon>Amphipyrinae</taxon>
        <taxon>Spodoptera</taxon>
    </lineage>
</organism>
<keyword evidence="3" id="KW-0540">Nuclease</keyword>
<feature type="domain" description="CCHC-type" evidence="5">
    <location>
        <begin position="177"/>
        <end position="193"/>
    </location>
</feature>
<evidence type="ECO:0000256" key="3">
    <source>
        <dbReference type="ARBA" id="ARBA00022722"/>
    </source>
</evidence>
<dbReference type="InterPro" id="IPR001878">
    <property type="entry name" value="Znf_CCHC"/>
</dbReference>
<keyword evidence="6" id="KW-1185">Reference proteome</keyword>
<dbReference type="AlphaFoldDB" id="A0A9J7ER52"/>
<dbReference type="GO" id="GO:0008270">
    <property type="term" value="F:zinc ion binding"/>
    <property type="evidence" value="ECO:0007669"/>
    <property type="project" value="InterPro"/>
</dbReference>
<dbReference type="OrthoDB" id="8057069at2759"/>
<keyword evidence="4" id="KW-0255">Endonuclease</keyword>
<dbReference type="PANTHER" id="PTHR37984:SF5">
    <property type="entry name" value="PROTEIN NYNRIN-LIKE"/>
    <property type="match status" value="1"/>
</dbReference>
<dbReference type="RefSeq" id="XP_022836889.1">
    <property type="nucleotide sequence ID" value="XM_022981121.1"/>
</dbReference>
<dbReference type="SMART" id="SM00343">
    <property type="entry name" value="ZnF_C2HC"/>
    <property type="match status" value="2"/>
</dbReference>
<sequence length="613" mass="67779">KKDTDAVEAFIAAATVYKTAEGISDVDALQGLPLLLTDEAAIWWQGVKSSVSQWEVFCEKLRHTFAPKKPAYMVCHQITHETQEGSITTEAFIAKKRAMFALLPPPKLTETQQIDLIFALIRLEVRNRMPRDSVPTFDKLLETARGIEETLQEYAVSSKCSELSVNNNPQGKKPKQKCTFCKNPGHTADVCRKKKRAEGTLSVPVKEVSEIQTQAPSPSQPKFSCYGCGAPGVYRSSCTTCNKHAAPVKKEDVSFCAINVRAEEHERPVVFLDIEGIKGTAYIDTCAKMSVASYSLFLVLQKRGCKFKEQSVDLTLADGVKKTQIVLKCSVMVELCGRKVLNPFIILPEAKENKTLLGVGFLQDAGIVINMPQFTWNFIDEPDMHYELYSEEFANFETTVIREMTEIPSPVSALSSTNSEDSTSIASVILTPPSTPPPTMVPALTGNTPAMSTPPGGQNGDYKLAPIDLAATPPCKKRPRLFDGYSPGFDDFMLRDAQISIHRADVELSPQSAGLFNANNWDVRIDSIDVVSHITDTQHEQLNKLLQNNCHVFNTKSEPTKLIEHIIKTVDEKPISVPPYRLSPPRKETLQHEIKAMLAEGIIQPSTSPWAAP</sequence>
<evidence type="ECO:0000256" key="4">
    <source>
        <dbReference type="ARBA" id="ARBA00022759"/>
    </source>
</evidence>
<dbReference type="Gene3D" id="4.10.60.10">
    <property type="entry name" value="Zinc finger, CCHC-type"/>
    <property type="match status" value="1"/>
</dbReference>
<feature type="non-terminal residue" evidence="7">
    <location>
        <position position="613"/>
    </location>
</feature>
<evidence type="ECO:0000256" key="1">
    <source>
        <dbReference type="ARBA" id="ARBA00022679"/>
    </source>
</evidence>
<evidence type="ECO:0000313" key="6">
    <source>
        <dbReference type="Proteomes" id="UP000301870"/>
    </source>
</evidence>
<dbReference type="GO" id="GO:0003676">
    <property type="term" value="F:nucleic acid binding"/>
    <property type="evidence" value="ECO:0007669"/>
    <property type="project" value="InterPro"/>
</dbReference>
<dbReference type="GO" id="GO:0016779">
    <property type="term" value="F:nucleotidyltransferase activity"/>
    <property type="evidence" value="ECO:0007669"/>
    <property type="project" value="UniProtKB-KW"/>
</dbReference>
<protein>
    <submittedName>
        <fullName evidence="7">Uncharacterized protein LOC111364267</fullName>
    </submittedName>
</protein>
<proteinExistence type="predicted"/>
<dbReference type="Gene3D" id="3.10.10.10">
    <property type="entry name" value="HIV Type 1 Reverse Transcriptase, subunit A, domain 1"/>
    <property type="match status" value="1"/>
</dbReference>
<feature type="non-terminal residue" evidence="7">
    <location>
        <position position="1"/>
    </location>
</feature>
<dbReference type="GO" id="GO:0004519">
    <property type="term" value="F:endonuclease activity"/>
    <property type="evidence" value="ECO:0007669"/>
    <property type="project" value="UniProtKB-KW"/>
</dbReference>
<evidence type="ECO:0000256" key="2">
    <source>
        <dbReference type="ARBA" id="ARBA00022695"/>
    </source>
</evidence>
<dbReference type="InterPro" id="IPR050951">
    <property type="entry name" value="Retrovirus_Pol_polyprotein"/>
</dbReference>
<evidence type="ECO:0000259" key="5">
    <source>
        <dbReference type="SMART" id="SM00343"/>
    </source>
</evidence>
<dbReference type="InterPro" id="IPR043502">
    <property type="entry name" value="DNA/RNA_pol_sf"/>
</dbReference>
<keyword evidence="1" id="KW-0808">Transferase</keyword>
<dbReference type="SUPFAM" id="SSF56672">
    <property type="entry name" value="DNA/RNA polymerases"/>
    <property type="match status" value="1"/>
</dbReference>
<dbReference type="GeneID" id="111364267"/>
<keyword evidence="4" id="KW-0378">Hydrolase</keyword>
<dbReference type="PANTHER" id="PTHR37984">
    <property type="entry name" value="PROTEIN CBG26694"/>
    <property type="match status" value="1"/>
</dbReference>
<dbReference type="Gene3D" id="2.40.70.10">
    <property type="entry name" value="Acid Proteases"/>
    <property type="match status" value="1"/>
</dbReference>